<sequence length="484" mass="55926">MKANEKDKHWFYGLGEGMDQEGLNLVEFPFALLARSVNGQKSITFKDTIRDSSTKEEIERSLTISANVESDLPNYFDQDALVGLSTLAWRKNGFKKITVEFTIYELLKLMKLRDAGANYARIAKSLDNWQGVRFKWSHWRVGDSWTNPSATVLIQDYDLTRRGNREPETPQVFTWSRLYFEAMQDGNRKPFDADFYFELGKPTTRRMFRFLEKRFWNRMSYNYPIKDFCTQKLGLAEKYPSQYPRVINEAYEDLADRGFLKKLPESARYTKKRDGTLYVNFERGSGRRQAVSVLSSLPREEEKKTPSSPISERLVDLGVSKKVAARLAETKAKSCGRQIQYLEFKLASGWQPKKGTGAYLVAAIEGDYSPPEGFISDEEKKAKTVADKKRQRLEEKRNAARKLRENAHEKQAQRELDQYLMGLSAEELDQFYSAAKTKNRLQMEFFQRAIDAGKNDDAASILSKILQKHFAETVLRGRRISKTP</sequence>
<accession>A0A5C6FQM5</accession>
<protein>
    <submittedName>
        <fullName evidence="2">Replication initiator protein A</fullName>
    </submittedName>
</protein>
<organism evidence="2 3">
    <name type="scientific">Crateriforma conspicua</name>
    <dbReference type="NCBI Taxonomy" id="2527996"/>
    <lineage>
        <taxon>Bacteria</taxon>
        <taxon>Pseudomonadati</taxon>
        <taxon>Planctomycetota</taxon>
        <taxon>Planctomycetia</taxon>
        <taxon>Planctomycetales</taxon>
        <taxon>Planctomycetaceae</taxon>
        <taxon>Crateriforma</taxon>
    </lineage>
</organism>
<comment type="caution">
    <text evidence="2">The sequence shown here is derived from an EMBL/GenBank/DDBJ whole genome shotgun (WGS) entry which is preliminary data.</text>
</comment>
<dbReference type="InterPro" id="IPR018777">
    <property type="entry name" value="Replication_initiator_prot_A"/>
</dbReference>
<evidence type="ECO:0000313" key="3">
    <source>
        <dbReference type="Proteomes" id="UP000316476"/>
    </source>
</evidence>
<evidence type="ECO:0000313" key="2">
    <source>
        <dbReference type="EMBL" id="TWU64536.1"/>
    </source>
</evidence>
<dbReference type="Proteomes" id="UP000316476">
    <property type="component" value="Unassembled WGS sequence"/>
</dbReference>
<proteinExistence type="predicted"/>
<dbReference type="AlphaFoldDB" id="A0A5C6FQM5"/>
<reference evidence="2 3" key="1">
    <citation type="submission" date="2019-02" db="EMBL/GenBank/DDBJ databases">
        <title>Deep-cultivation of Planctomycetes and their phenomic and genomic characterization uncovers novel biology.</title>
        <authorList>
            <person name="Wiegand S."/>
            <person name="Jogler M."/>
            <person name="Boedeker C."/>
            <person name="Pinto D."/>
            <person name="Vollmers J."/>
            <person name="Rivas-Marin E."/>
            <person name="Kohn T."/>
            <person name="Peeters S.H."/>
            <person name="Heuer A."/>
            <person name="Rast P."/>
            <person name="Oberbeckmann S."/>
            <person name="Bunk B."/>
            <person name="Jeske O."/>
            <person name="Meyerdierks A."/>
            <person name="Storesund J.E."/>
            <person name="Kallscheuer N."/>
            <person name="Luecker S."/>
            <person name="Lage O.M."/>
            <person name="Pohl T."/>
            <person name="Merkel B.J."/>
            <person name="Hornburger P."/>
            <person name="Mueller R.-W."/>
            <person name="Bruemmer F."/>
            <person name="Labrenz M."/>
            <person name="Spormann A.M."/>
            <person name="Op Den Camp H."/>
            <person name="Overmann J."/>
            <person name="Amann R."/>
            <person name="Jetten M.S.M."/>
            <person name="Mascher T."/>
            <person name="Medema M.H."/>
            <person name="Devos D.P."/>
            <person name="Kaster A.-K."/>
            <person name="Ovreas L."/>
            <person name="Rohde M."/>
            <person name="Galperin M.Y."/>
            <person name="Jogler C."/>
        </authorList>
    </citation>
    <scope>NUCLEOTIDE SEQUENCE [LARGE SCALE GENOMIC DNA]</scope>
    <source>
        <strain evidence="2 3">V7</strain>
    </source>
</reference>
<evidence type="ECO:0000256" key="1">
    <source>
        <dbReference type="SAM" id="MobiDB-lite"/>
    </source>
</evidence>
<feature type="region of interest" description="Disordered" evidence="1">
    <location>
        <begin position="389"/>
        <end position="411"/>
    </location>
</feature>
<dbReference type="Pfam" id="PF10134">
    <property type="entry name" value="RPA"/>
    <property type="match status" value="1"/>
</dbReference>
<gene>
    <name evidence="2" type="ORF">V7x_00800</name>
</gene>
<dbReference type="EMBL" id="SJPZ01000001">
    <property type="protein sequence ID" value="TWU64536.1"/>
    <property type="molecule type" value="Genomic_DNA"/>
</dbReference>
<dbReference type="OrthoDB" id="9774004at2"/>
<name>A0A5C6FQM5_9PLAN</name>
<dbReference type="RefSeq" id="WP_146410201.1">
    <property type="nucleotide sequence ID" value="NZ_SJPZ01000001.1"/>
</dbReference>